<dbReference type="AlphaFoldDB" id="A0A4R5CZE3"/>
<organism evidence="9 10">
    <name type="scientific">Flavobacterium hiemivividum</name>
    <dbReference type="NCBI Taxonomy" id="2541734"/>
    <lineage>
        <taxon>Bacteria</taxon>
        <taxon>Pseudomonadati</taxon>
        <taxon>Bacteroidota</taxon>
        <taxon>Flavobacteriia</taxon>
        <taxon>Flavobacteriales</taxon>
        <taxon>Flavobacteriaceae</taxon>
        <taxon>Flavobacterium</taxon>
    </lineage>
</organism>
<dbReference type="InterPro" id="IPR050738">
    <property type="entry name" value="Sulfatase"/>
</dbReference>
<evidence type="ECO:0000256" key="5">
    <source>
        <dbReference type="ARBA" id="ARBA00022801"/>
    </source>
</evidence>
<dbReference type="Gene3D" id="3.30.1120.10">
    <property type="match status" value="1"/>
</dbReference>
<keyword evidence="3" id="KW-0479">Metal-binding</keyword>
<dbReference type="SUPFAM" id="SSF53649">
    <property type="entry name" value="Alkaline phosphatase-like"/>
    <property type="match status" value="1"/>
</dbReference>
<feature type="region of interest" description="Disordered" evidence="7">
    <location>
        <begin position="504"/>
        <end position="524"/>
    </location>
</feature>
<comment type="cofactor">
    <cofactor evidence="1">
        <name>Ca(2+)</name>
        <dbReference type="ChEBI" id="CHEBI:29108"/>
    </cofactor>
</comment>
<keyword evidence="10" id="KW-1185">Reference proteome</keyword>
<evidence type="ECO:0000256" key="1">
    <source>
        <dbReference type="ARBA" id="ARBA00001913"/>
    </source>
</evidence>
<dbReference type="InterPro" id="IPR024607">
    <property type="entry name" value="Sulfatase_CS"/>
</dbReference>
<dbReference type="Proteomes" id="UP000294597">
    <property type="component" value="Unassembled WGS sequence"/>
</dbReference>
<dbReference type="PANTHER" id="PTHR42693:SF42">
    <property type="entry name" value="ARYLSULFATASE G"/>
    <property type="match status" value="1"/>
</dbReference>
<proteinExistence type="inferred from homology"/>
<accession>A0A4R5CZE3</accession>
<keyword evidence="6" id="KW-0106">Calcium</keyword>
<comment type="caution">
    <text evidence="9">The sequence shown here is derived from an EMBL/GenBank/DDBJ whole genome shotgun (WGS) entry which is preliminary data.</text>
</comment>
<dbReference type="PROSITE" id="PS00523">
    <property type="entry name" value="SULFATASE_1"/>
    <property type="match status" value="1"/>
</dbReference>
<dbReference type="EMBL" id="SMFO01000008">
    <property type="protein sequence ID" value="TDE03253.1"/>
    <property type="molecule type" value="Genomic_DNA"/>
</dbReference>
<dbReference type="InterPro" id="IPR017850">
    <property type="entry name" value="Alkaline_phosphatase_core_sf"/>
</dbReference>
<dbReference type="Pfam" id="PF00884">
    <property type="entry name" value="Sulfatase"/>
    <property type="match status" value="1"/>
</dbReference>
<dbReference type="Gene3D" id="3.40.720.10">
    <property type="entry name" value="Alkaline Phosphatase, subunit A"/>
    <property type="match status" value="1"/>
</dbReference>
<dbReference type="GO" id="GO:0046872">
    <property type="term" value="F:metal ion binding"/>
    <property type="evidence" value="ECO:0007669"/>
    <property type="project" value="UniProtKB-KW"/>
</dbReference>
<keyword evidence="5" id="KW-0378">Hydrolase</keyword>
<dbReference type="PANTHER" id="PTHR42693">
    <property type="entry name" value="ARYLSULFATASE FAMILY MEMBER"/>
    <property type="match status" value="1"/>
</dbReference>
<keyword evidence="4" id="KW-0732">Signal</keyword>
<evidence type="ECO:0000259" key="8">
    <source>
        <dbReference type="Pfam" id="PF00884"/>
    </source>
</evidence>
<dbReference type="GO" id="GO:0004065">
    <property type="term" value="F:arylsulfatase activity"/>
    <property type="evidence" value="ECO:0007669"/>
    <property type="project" value="TreeGrafter"/>
</dbReference>
<gene>
    <name evidence="9" type="ORF">E0F98_11715</name>
</gene>
<dbReference type="RefSeq" id="WP_132111664.1">
    <property type="nucleotide sequence ID" value="NZ_SMFO01000008.1"/>
</dbReference>
<sequence>MNSTLKISLKKEQLYLGLLTSLLFAVSVFAQSSKSKENKRPNIVVFLVDDMGWQDTSVPFWTKTTEFNKRYHTPNMERLAKEGMKFTNAYATPVCTPSRSSLLTGMNVTKHGITNWTSPYKDNNSESKDQQMVPMSWNMNGLSSVPNISNTAYATPFPQLLKDTGYFTAHVGKAHWGSMGTPGANPYNLGFMVNISGHSAGHPQSYLATDNYGNIPGKASVQAVPDLQEYYGSDTFLTEALTLEAIKSIEFPIQNKQPFFLHMAHYAVHDPIMGDKRFEQKYLDAGVDPIEAKYASLLEGMDKSLGDIMDYLKKKGVDKNTIVIFMSDNGGLSLVPPRGGIENTHNLPLKAGKGSVYEGGIREPMIVKWPGVVKPETVANQYVIIEDFFPTILQMAQIKKYKTIQEVDGQSFLPILKNPNFVDNSRSLIWHSPHNWRGVDGPGINYYSAIRKGDWKMVYSMRTGKKELYNLNDDIGENNNLSAVNPDKVKELASILSNELRKNKAPIPNFKSTGKPVPMPDETP</sequence>
<dbReference type="CDD" id="cd16144">
    <property type="entry name" value="ARS_like"/>
    <property type="match status" value="1"/>
</dbReference>
<evidence type="ECO:0000256" key="4">
    <source>
        <dbReference type="ARBA" id="ARBA00022729"/>
    </source>
</evidence>
<feature type="domain" description="Sulfatase N-terminal" evidence="8">
    <location>
        <begin position="41"/>
        <end position="397"/>
    </location>
</feature>
<comment type="similarity">
    <text evidence="2">Belongs to the sulfatase family.</text>
</comment>
<evidence type="ECO:0000256" key="2">
    <source>
        <dbReference type="ARBA" id="ARBA00008779"/>
    </source>
</evidence>
<name>A0A4R5CZE3_9FLAO</name>
<evidence type="ECO:0000313" key="9">
    <source>
        <dbReference type="EMBL" id="TDE03253.1"/>
    </source>
</evidence>
<evidence type="ECO:0000256" key="6">
    <source>
        <dbReference type="ARBA" id="ARBA00022837"/>
    </source>
</evidence>
<dbReference type="InterPro" id="IPR000917">
    <property type="entry name" value="Sulfatase_N"/>
</dbReference>
<evidence type="ECO:0000313" key="10">
    <source>
        <dbReference type="Proteomes" id="UP000294597"/>
    </source>
</evidence>
<reference evidence="9 10" key="1">
    <citation type="submission" date="2019-03" db="EMBL/GenBank/DDBJ databases">
        <title>Flavobacterium TSA-D2 sp. nov., isolated from arctic soil.</title>
        <authorList>
            <person name="Chaudhary D.K."/>
        </authorList>
    </citation>
    <scope>NUCLEOTIDE SEQUENCE [LARGE SCALE GENOMIC DNA]</scope>
    <source>
        <strain evidence="9 10">TSA-D2</strain>
    </source>
</reference>
<evidence type="ECO:0000256" key="7">
    <source>
        <dbReference type="SAM" id="MobiDB-lite"/>
    </source>
</evidence>
<evidence type="ECO:0000256" key="3">
    <source>
        <dbReference type="ARBA" id="ARBA00022723"/>
    </source>
</evidence>
<protein>
    <submittedName>
        <fullName evidence="9">Sulfatase</fullName>
    </submittedName>
</protein>